<evidence type="ECO:0000256" key="4">
    <source>
        <dbReference type="ARBA" id="ARBA00023136"/>
    </source>
</evidence>
<dbReference type="InterPro" id="IPR011701">
    <property type="entry name" value="MFS"/>
</dbReference>
<evidence type="ECO:0000256" key="5">
    <source>
        <dbReference type="SAM" id="Phobius"/>
    </source>
</evidence>
<dbReference type="InterPro" id="IPR036259">
    <property type="entry name" value="MFS_trans_sf"/>
</dbReference>
<dbReference type="GO" id="GO:0016020">
    <property type="term" value="C:membrane"/>
    <property type="evidence" value="ECO:0007669"/>
    <property type="project" value="InterPro"/>
</dbReference>
<evidence type="ECO:0000259" key="6">
    <source>
        <dbReference type="PROSITE" id="PS50850"/>
    </source>
</evidence>
<feature type="transmembrane region" description="Helical" evidence="5">
    <location>
        <begin position="182"/>
        <end position="200"/>
    </location>
</feature>
<evidence type="ECO:0000256" key="2">
    <source>
        <dbReference type="ARBA" id="ARBA00022692"/>
    </source>
</evidence>
<feature type="domain" description="Major facilitator superfamily (MFS) profile" evidence="6">
    <location>
        <begin position="26"/>
        <end position="436"/>
    </location>
</feature>
<dbReference type="GO" id="GO:0035435">
    <property type="term" value="P:phosphate ion transmembrane transport"/>
    <property type="evidence" value="ECO:0007669"/>
    <property type="project" value="TreeGrafter"/>
</dbReference>
<feature type="transmembrane region" description="Helical" evidence="5">
    <location>
        <begin position="283"/>
        <end position="304"/>
    </location>
</feature>
<reference evidence="7 8" key="1">
    <citation type="journal article" date="2010" name="Stand. Genomic Sci.">
        <title>Complete genome sequence of Aminobacterium colombiense type strain (ALA-1).</title>
        <authorList>
            <person name="Chertkov O."/>
            <person name="Sikorski J."/>
            <person name="Brambilla E."/>
            <person name="Lapidus A."/>
            <person name="Copeland A."/>
            <person name="Glavina Del Rio T."/>
            <person name="Nolan M."/>
            <person name="Lucas S."/>
            <person name="Tice H."/>
            <person name="Cheng J.F."/>
            <person name="Han C."/>
            <person name="Detter J.C."/>
            <person name="Bruce D."/>
            <person name="Tapia R."/>
            <person name="Goodwin L."/>
            <person name="Pitluck S."/>
            <person name="Liolios K."/>
            <person name="Ivanova N."/>
            <person name="Mavromatis K."/>
            <person name="Ovchinnikova G."/>
            <person name="Pati A."/>
            <person name="Chen A."/>
            <person name="Palaniappan K."/>
            <person name="Land M."/>
            <person name="Hauser L."/>
            <person name="Chang Y.J."/>
            <person name="Jeffries C.D."/>
            <person name="Spring S."/>
            <person name="Rohde M."/>
            <person name="Goker M."/>
            <person name="Bristow J."/>
            <person name="Eisen J.A."/>
            <person name="Markowitz V."/>
            <person name="Hugenholtz P."/>
            <person name="Kyrpides N.C."/>
            <person name="Klenk H.P."/>
        </authorList>
    </citation>
    <scope>NUCLEOTIDE SEQUENCE [LARGE SCALE GENOMIC DNA]</scope>
    <source>
        <strain evidence="8">DSM 12261 / ALA-1</strain>
    </source>
</reference>
<dbReference type="PROSITE" id="PS50850">
    <property type="entry name" value="MFS"/>
    <property type="match status" value="1"/>
</dbReference>
<sequence>MLVVREVLYVGKDEEMERGLRYRWIVWGVMVLSYVVVFFHRLAAGVVRNDLVEAFGLSGAAFGTLASLYFYAYMMMQIPVGLLVDSLGARITISVGTLIAGVGALFFGYAPTASVLFLGRFLVGIGVATVFVSILKVQSQWFREREFATLSGMTSLIGNGGGLLAQTPLALAVAFLTWRTTFAAIGVFSVFLAGVCYLFVRNSPQDMGFPSINESERKRNESSDKSIGGKISLKEGFKQVVRVRHLWPVIFFFSFNQGASLSFTSAWGVAYMESVYGLPTTSASSYIAVILIGLMVGSLFSGWFSDRMGRRKWPMLFLASLNVATWAILVFYNGGQPPLAILKPLFFIMGFTATGYVVSWALAREVTPSNFTGIAISLMNTACFLSIGLFTTLLGKILDRYGNLLQGPLLFQRVLFPCFAAVLLSFVCALFVPETKGENIYR</sequence>
<dbReference type="EMBL" id="CP001997">
    <property type="protein sequence ID" value="ADE56491.1"/>
    <property type="molecule type" value="Genomic_DNA"/>
</dbReference>
<feature type="transmembrane region" description="Helical" evidence="5">
    <location>
        <begin position="24"/>
        <end position="43"/>
    </location>
</feature>
<feature type="transmembrane region" description="Helical" evidence="5">
    <location>
        <begin position="87"/>
        <end position="109"/>
    </location>
</feature>
<feature type="transmembrane region" description="Helical" evidence="5">
    <location>
        <begin position="246"/>
        <end position="271"/>
    </location>
</feature>
<dbReference type="InterPro" id="IPR020846">
    <property type="entry name" value="MFS_dom"/>
</dbReference>
<dbReference type="GO" id="GO:0061513">
    <property type="term" value="F:glucose 6-phosphate:phosphate antiporter activity"/>
    <property type="evidence" value="ECO:0007669"/>
    <property type="project" value="TreeGrafter"/>
</dbReference>
<dbReference type="InterPro" id="IPR000849">
    <property type="entry name" value="Sugar_P_transporter"/>
</dbReference>
<feature type="transmembrane region" description="Helical" evidence="5">
    <location>
        <begin position="55"/>
        <end position="75"/>
    </location>
</feature>
<comment type="subcellular location">
    <subcellularLocation>
        <location evidence="1">Endomembrane system</location>
        <topology evidence="1">Multi-pass membrane protein</topology>
    </subcellularLocation>
</comment>
<evidence type="ECO:0000313" key="7">
    <source>
        <dbReference type="EMBL" id="ADE56491.1"/>
    </source>
</evidence>
<feature type="transmembrane region" description="Helical" evidence="5">
    <location>
        <begin position="374"/>
        <end position="394"/>
    </location>
</feature>
<dbReference type="SUPFAM" id="SSF103473">
    <property type="entry name" value="MFS general substrate transporter"/>
    <property type="match status" value="1"/>
</dbReference>
<feature type="transmembrane region" description="Helical" evidence="5">
    <location>
        <begin position="316"/>
        <end position="335"/>
    </location>
</feature>
<feature type="transmembrane region" description="Helical" evidence="5">
    <location>
        <begin position="341"/>
        <end position="362"/>
    </location>
</feature>
<gene>
    <name evidence="7" type="ordered locus">Amico_0348</name>
</gene>
<evidence type="ECO:0000313" key="8">
    <source>
        <dbReference type="Proteomes" id="UP000002366"/>
    </source>
</evidence>
<dbReference type="KEGG" id="aco:Amico_0348"/>
<dbReference type="PANTHER" id="PTHR43826:SF3">
    <property type="entry name" value="GLUCOSE-6-PHOSPHATE EXCHANGER SLC37A4"/>
    <property type="match status" value="1"/>
</dbReference>
<dbReference type="eggNOG" id="COG2271">
    <property type="taxonomic scope" value="Bacteria"/>
</dbReference>
<protein>
    <submittedName>
        <fullName evidence="7">Major facilitator superfamily MFS_1</fullName>
    </submittedName>
</protein>
<dbReference type="STRING" id="572547.Amico_0348"/>
<dbReference type="HOGENOM" id="CLU_001265_62_1_0"/>
<dbReference type="Gene3D" id="1.20.1250.20">
    <property type="entry name" value="MFS general substrate transporter like domains"/>
    <property type="match status" value="2"/>
</dbReference>
<dbReference type="Proteomes" id="UP000002366">
    <property type="component" value="Chromosome"/>
</dbReference>
<proteinExistence type="predicted"/>
<feature type="transmembrane region" description="Helical" evidence="5">
    <location>
        <begin position="414"/>
        <end position="432"/>
    </location>
</feature>
<dbReference type="PIRSF" id="PIRSF002808">
    <property type="entry name" value="Hexose_phosphate_transp"/>
    <property type="match status" value="1"/>
</dbReference>
<organism evidence="7 8">
    <name type="scientific">Aminobacterium colombiense (strain DSM 12261 / ALA-1)</name>
    <dbReference type="NCBI Taxonomy" id="572547"/>
    <lineage>
        <taxon>Bacteria</taxon>
        <taxon>Thermotogati</taxon>
        <taxon>Synergistota</taxon>
        <taxon>Synergistia</taxon>
        <taxon>Synergistales</taxon>
        <taxon>Aminobacteriaceae</taxon>
        <taxon>Aminobacterium</taxon>
    </lineage>
</organism>
<feature type="transmembrane region" description="Helical" evidence="5">
    <location>
        <begin position="115"/>
        <end position="135"/>
    </location>
</feature>
<evidence type="ECO:0000256" key="3">
    <source>
        <dbReference type="ARBA" id="ARBA00022989"/>
    </source>
</evidence>
<dbReference type="GO" id="GO:0012505">
    <property type="term" value="C:endomembrane system"/>
    <property type="evidence" value="ECO:0007669"/>
    <property type="project" value="UniProtKB-SubCell"/>
</dbReference>
<evidence type="ECO:0000256" key="1">
    <source>
        <dbReference type="ARBA" id="ARBA00004127"/>
    </source>
</evidence>
<keyword evidence="2 5" id="KW-0812">Transmembrane</keyword>
<keyword evidence="8" id="KW-1185">Reference proteome</keyword>
<name>D5ED59_AMICL</name>
<dbReference type="PANTHER" id="PTHR43826">
    <property type="entry name" value="GLUCOSE-6-PHOSPHATE EXCHANGER SLC37A4"/>
    <property type="match status" value="1"/>
</dbReference>
<feature type="transmembrane region" description="Helical" evidence="5">
    <location>
        <begin position="156"/>
        <end position="176"/>
    </location>
</feature>
<accession>D5ED59</accession>
<keyword evidence="4 5" id="KW-0472">Membrane</keyword>
<dbReference type="Pfam" id="PF07690">
    <property type="entry name" value="MFS_1"/>
    <property type="match status" value="1"/>
</dbReference>
<keyword evidence="3 5" id="KW-1133">Transmembrane helix</keyword>
<dbReference type="AlphaFoldDB" id="D5ED59"/>
<dbReference type="InterPro" id="IPR051337">
    <property type="entry name" value="OPA_Antiporter"/>
</dbReference>